<dbReference type="InterPro" id="IPR036388">
    <property type="entry name" value="WH-like_DNA-bd_sf"/>
</dbReference>
<proteinExistence type="predicted"/>
<dbReference type="InterPro" id="IPR009057">
    <property type="entry name" value="Homeodomain-like_sf"/>
</dbReference>
<dbReference type="SUPFAM" id="SSF46689">
    <property type="entry name" value="Homeodomain-like"/>
    <property type="match status" value="1"/>
</dbReference>
<dbReference type="Pfam" id="PF04255">
    <property type="entry name" value="DUF433"/>
    <property type="match status" value="1"/>
</dbReference>
<dbReference type="EMBL" id="JBHZOL010000005">
    <property type="protein sequence ID" value="MFE4104890.1"/>
    <property type="molecule type" value="Genomic_DNA"/>
</dbReference>
<protein>
    <submittedName>
        <fullName evidence="1">DUF433 domain-containing protein</fullName>
    </submittedName>
</protein>
<evidence type="ECO:0000313" key="2">
    <source>
        <dbReference type="Proteomes" id="UP001600165"/>
    </source>
</evidence>
<comment type="caution">
    <text evidence="1">The sequence shown here is derived from an EMBL/GenBank/DDBJ whole genome shotgun (WGS) entry which is preliminary data.</text>
</comment>
<accession>A0ABW6IB30</accession>
<organism evidence="1 2">
    <name type="scientific">Almyronema epifaneia S1</name>
    <dbReference type="NCBI Taxonomy" id="2991925"/>
    <lineage>
        <taxon>Bacteria</taxon>
        <taxon>Bacillati</taxon>
        <taxon>Cyanobacteriota</taxon>
        <taxon>Cyanophyceae</taxon>
        <taxon>Nodosilineales</taxon>
        <taxon>Nodosilineaceae</taxon>
        <taxon>Almyronema</taxon>
        <taxon>Almyronema epifaneia</taxon>
    </lineage>
</organism>
<evidence type="ECO:0000313" key="1">
    <source>
        <dbReference type="EMBL" id="MFE4104890.1"/>
    </source>
</evidence>
<dbReference type="InterPro" id="IPR007367">
    <property type="entry name" value="DUF433"/>
</dbReference>
<dbReference type="Proteomes" id="UP001600165">
    <property type="component" value="Unassembled WGS sequence"/>
</dbReference>
<keyword evidence="2" id="KW-1185">Reference proteome</keyword>
<sequence>MGFHSLTMMPTDLKQWVFADPHIMMGKPVIKGTRITVG</sequence>
<dbReference type="Gene3D" id="1.10.10.10">
    <property type="entry name" value="Winged helix-like DNA-binding domain superfamily/Winged helix DNA-binding domain"/>
    <property type="match status" value="1"/>
</dbReference>
<dbReference type="RefSeq" id="WP_377960608.1">
    <property type="nucleotide sequence ID" value="NZ_JBHZOL010000005.1"/>
</dbReference>
<gene>
    <name evidence="1" type="ORF">ACFVKH_01285</name>
</gene>
<name>A0ABW6IB30_9CYAN</name>
<reference evidence="1 2" key="1">
    <citation type="submission" date="2024-10" db="EMBL/GenBank/DDBJ databases">
        <authorList>
            <person name="Ratan Roy A."/>
            <person name="Morales Sandoval P.H."/>
            <person name="De Los Santos Villalobos S."/>
            <person name="Chakraborty S."/>
            <person name="Mukherjee J."/>
        </authorList>
    </citation>
    <scope>NUCLEOTIDE SEQUENCE [LARGE SCALE GENOMIC DNA]</scope>
    <source>
        <strain evidence="1 2">S1</strain>
    </source>
</reference>